<gene>
    <name evidence="1" type="ORF">APAL1065_LOCUS9500</name>
</gene>
<evidence type="ECO:0000313" key="1">
    <source>
        <dbReference type="EMBL" id="CAD9960143.1"/>
    </source>
</evidence>
<dbReference type="AlphaFoldDB" id="A0A7S2Y8S1"/>
<dbReference type="EMBL" id="HBHT01014168">
    <property type="protein sequence ID" value="CAD9960143.1"/>
    <property type="molecule type" value="Transcribed_RNA"/>
</dbReference>
<name>A0A7S2Y8S1_9STRA</name>
<sequence length="100" mass="11051">MASDQAVLDAMGAAMWDPQPTGTDLKAQQLADALGYPTSWRVVRTIEEMPPEHSSGEEKMVDDAATRCIVDRIYAGEPGTGCDMWFHHHAAMMVAQEWDD</sequence>
<reference evidence="1" key="1">
    <citation type="submission" date="2021-01" db="EMBL/GenBank/DDBJ databases">
        <authorList>
            <person name="Corre E."/>
            <person name="Pelletier E."/>
            <person name="Niang G."/>
            <person name="Scheremetjew M."/>
            <person name="Finn R."/>
            <person name="Kale V."/>
            <person name="Holt S."/>
            <person name="Cochrane G."/>
            <person name="Meng A."/>
            <person name="Brown T."/>
            <person name="Cohen L."/>
        </authorList>
    </citation>
    <scope>NUCLEOTIDE SEQUENCE</scope>
    <source>
        <strain evidence="1">CCMP125</strain>
    </source>
</reference>
<accession>A0A7S2Y8S1</accession>
<protein>
    <submittedName>
        <fullName evidence="1">Uncharacterized protein</fullName>
    </submittedName>
</protein>
<proteinExistence type="predicted"/>
<organism evidence="1">
    <name type="scientific">Entomoneis paludosa</name>
    <dbReference type="NCBI Taxonomy" id="265537"/>
    <lineage>
        <taxon>Eukaryota</taxon>
        <taxon>Sar</taxon>
        <taxon>Stramenopiles</taxon>
        <taxon>Ochrophyta</taxon>
        <taxon>Bacillariophyta</taxon>
        <taxon>Bacillariophyceae</taxon>
        <taxon>Bacillariophycidae</taxon>
        <taxon>Entomoneidaceae</taxon>
        <taxon>Entomoneis</taxon>
    </lineage>
</organism>